<dbReference type="Pfam" id="PF09731">
    <property type="entry name" value="Mitofilin"/>
    <property type="match status" value="1"/>
</dbReference>
<evidence type="ECO:0000313" key="12">
    <source>
        <dbReference type="EMBL" id="TPX34140.1"/>
    </source>
</evidence>
<keyword evidence="4 10" id="KW-0812">Transmembrane</keyword>
<dbReference type="GO" id="GO:0042407">
    <property type="term" value="P:cristae formation"/>
    <property type="evidence" value="ECO:0007669"/>
    <property type="project" value="TreeGrafter"/>
</dbReference>
<reference evidence="12 13" key="1">
    <citation type="journal article" date="2019" name="Sci. Rep.">
        <title>Comparative genomics of chytrid fungi reveal insights into the obligate biotrophic and pathogenic lifestyle of Synchytrium endobioticum.</title>
        <authorList>
            <person name="van de Vossenberg B.T.L.H."/>
            <person name="Warris S."/>
            <person name="Nguyen H.D.T."/>
            <person name="van Gent-Pelzer M.P.E."/>
            <person name="Joly D.L."/>
            <person name="van de Geest H.C."/>
            <person name="Bonants P.J.M."/>
            <person name="Smith D.S."/>
            <person name="Levesque C.A."/>
            <person name="van der Lee T.A.J."/>
        </authorList>
    </citation>
    <scope>NUCLEOTIDE SEQUENCE [LARGE SCALE GENOMIC DNA]</scope>
    <source>
        <strain evidence="12 13">JEL517</strain>
    </source>
</reference>
<keyword evidence="5 10" id="KW-0999">Mitochondrion inner membrane</keyword>
<keyword evidence="7 10" id="KW-0496">Mitochondrion</keyword>
<dbReference type="OrthoDB" id="10261039at2759"/>
<evidence type="ECO:0000256" key="9">
    <source>
        <dbReference type="ARBA" id="ARBA00025571"/>
    </source>
</evidence>
<keyword evidence="8 10" id="KW-0472">Membrane</keyword>
<feature type="transmembrane region" description="Helical" evidence="10">
    <location>
        <begin position="41"/>
        <end position="61"/>
    </location>
</feature>
<evidence type="ECO:0000313" key="13">
    <source>
        <dbReference type="Proteomes" id="UP000319731"/>
    </source>
</evidence>
<feature type="region of interest" description="Disordered" evidence="11">
    <location>
        <begin position="407"/>
        <end position="479"/>
    </location>
</feature>
<dbReference type="RefSeq" id="XP_031024937.1">
    <property type="nucleotide sequence ID" value="XM_031169044.1"/>
</dbReference>
<dbReference type="AlphaFoldDB" id="A0A507BXU6"/>
<dbReference type="GO" id="GO:0061617">
    <property type="term" value="C:MICOS complex"/>
    <property type="evidence" value="ECO:0007669"/>
    <property type="project" value="TreeGrafter"/>
</dbReference>
<gene>
    <name evidence="12" type="ORF">SmJEL517_g03116</name>
</gene>
<dbReference type="InterPro" id="IPR019133">
    <property type="entry name" value="MIC60"/>
</dbReference>
<evidence type="ECO:0000256" key="11">
    <source>
        <dbReference type="SAM" id="MobiDB-lite"/>
    </source>
</evidence>
<evidence type="ECO:0000256" key="7">
    <source>
        <dbReference type="ARBA" id="ARBA00023128"/>
    </source>
</evidence>
<protein>
    <recommendedName>
        <fullName evidence="3 10">MICOS complex subunit MIC60</fullName>
    </recommendedName>
    <alternativeName>
        <fullName evidence="10">Mitofilin</fullName>
    </alternativeName>
</protein>
<dbReference type="Proteomes" id="UP000319731">
    <property type="component" value="Unassembled WGS sequence"/>
</dbReference>
<proteinExistence type="inferred from homology"/>
<keyword evidence="6 10" id="KW-1133">Transmembrane helix</keyword>
<evidence type="ECO:0000256" key="4">
    <source>
        <dbReference type="ARBA" id="ARBA00022692"/>
    </source>
</evidence>
<keyword evidence="13" id="KW-1185">Reference proteome</keyword>
<dbReference type="GeneID" id="42004341"/>
<dbReference type="PANTHER" id="PTHR15415">
    <property type="entry name" value="MITOFILIN"/>
    <property type="match status" value="1"/>
</dbReference>
<evidence type="ECO:0000256" key="8">
    <source>
        <dbReference type="ARBA" id="ARBA00023136"/>
    </source>
</evidence>
<comment type="similarity">
    <text evidence="2 10">Belongs to the MICOS complex subunit Mic60 family.</text>
</comment>
<evidence type="ECO:0000256" key="1">
    <source>
        <dbReference type="ARBA" id="ARBA00004434"/>
    </source>
</evidence>
<sequence length="849" mass="91942">MLQTGRLLKVVKPARIKGPFQRFATTDATNAKKKGFPIIRYTFTLTLLAAGAYGGAGYYALHANDNGSFQKQFVDNVPGASLAIDAVKKLETTSIDEIKDTTGKAVENVEKAVRDVREGSGKAIETVTKTYENAAKSVGEMSESAGKTIESVTRSAQSAKDNVVKQVTSIQHTVEGWTETVQDQYETAKAMVTGQPKPVKVEKTVPVTTTTDKDGDSWKPGSAPKPRDPIPATAVAPVVKPVEKKDAVEKPSVEQAIPAVVKAVGEAATQVKEDVEKVVAPIVKKETKSSTITESSVVVAKKDEVKPVKPVKVDDIPVKVEAATKEPSKVLLDVVDTVPAVVNAAIPVVEAIKEDVKDVVKEAVTVAKEVIPSVVTPPGPNLPPVVDETIKKVEETVTKVEESAKKVVAAPKPSSDGFLSTEELKALKSGKTPSDEKEESKKKEVVEKPSAPAIPATPTPKPVPATAPSNPPSTTPKSFKDIEDALKTIPEQPIVKSLTRVVNILSSSLNSSPTVVNDVRDELHAIAEYVKSLSIAEAAKLKHQLEEHADKYSEILSEHVVAAETALIEQAASFKQATDEKVKEALSRIELEHAEKLQRALSAQNAEFKATMVKELAAQAEDLERYYSQEVKTRVDKERAGRLARLDHLALKLHHLERIALNAGEGLERQYNATAFRAAVDVLRDTALGAAIRTGFATEAAAIQNLGRGRAFVETLLESIPNDICKTGVATLPYLEDRFYHVKDAVRRVQLVPDDAGPISYMLSVGLSYFILAKEGLVPGNDVEAIVARAEHWMREGDLDSATRELNSLRGWPKRLAKDWLKEARQRLEVEQVVDILDAHTRLQGLGQL</sequence>
<comment type="caution">
    <text evidence="12">The sequence shown here is derived from an EMBL/GenBank/DDBJ whole genome shotgun (WGS) entry which is preliminary data.</text>
</comment>
<comment type="function">
    <text evidence="9">Component of the MICOS complex, a large protein complex of the mitochondrial inner membrane that plays crucial roles in the maintenance of crista junctions, inner membrane architecture, and formation of contact sites to the outer membrane. Plays a role in keeping cristae membranes connected to the inner boundary membrane. Also promotes protein import via the mitochondrial intermembrane space assembly (MIA) pathway.</text>
</comment>
<evidence type="ECO:0000256" key="3">
    <source>
        <dbReference type="ARBA" id="ARBA00018116"/>
    </source>
</evidence>
<evidence type="ECO:0000256" key="2">
    <source>
        <dbReference type="ARBA" id="ARBA00010877"/>
    </source>
</evidence>
<comment type="subcellular location">
    <subcellularLocation>
        <location evidence="1 10">Mitochondrion inner membrane</location>
        <topology evidence="1 10">Single-pass membrane protein</topology>
    </subcellularLocation>
</comment>
<dbReference type="EMBL" id="QEAO01000015">
    <property type="protein sequence ID" value="TPX34140.1"/>
    <property type="molecule type" value="Genomic_DNA"/>
</dbReference>
<evidence type="ECO:0000256" key="10">
    <source>
        <dbReference type="RuleBase" id="RU363000"/>
    </source>
</evidence>
<organism evidence="12 13">
    <name type="scientific">Synchytrium microbalum</name>
    <dbReference type="NCBI Taxonomy" id="1806994"/>
    <lineage>
        <taxon>Eukaryota</taxon>
        <taxon>Fungi</taxon>
        <taxon>Fungi incertae sedis</taxon>
        <taxon>Chytridiomycota</taxon>
        <taxon>Chytridiomycota incertae sedis</taxon>
        <taxon>Chytridiomycetes</taxon>
        <taxon>Synchytriales</taxon>
        <taxon>Synchytriaceae</taxon>
        <taxon>Synchytrium</taxon>
    </lineage>
</organism>
<feature type="region of interest" description="Disordered" evidence="11">
    <location>
        <begin position="207"/>
        <end position="232"/>
    </location>
</feature>
<evidence type="ECO:0000256" key="5">
    <source>
        <dbReference type="ARBA" id="ARBA00022792"/>
    </source>
</evidence>
<feature type="compositionally biased region" description="Basic and acidic residues" evidence="11">
    <location>
        <begin position="433"/>
        <end position="447"/>
    </location>
</feature>
<dbReference type="STRING" id="1806994.A0A507BXU6"/>
<evidence type="ECO:0000256" key="6">
    <source>
        <dbReference type="ARBA" id="ARBA00022989"/>
    </source>
</evidence>
<name>A0A507BXU6_9FUNG</name>
<comment type="subunit">
    <text evidence="10">Component of the mitochondrial contact site and cristae organizing system (MICOS) complex.</text>
</comment>
<dbReference type="PANTHER" id="PTHR15415:SF7">
    <property type="entry name" value="MICOS COMPLEX SUBUNIT MIC60"/>
    <property type="match status" value="1"/>
</dbReference>
<feature type="compositionally biased region" description="Pro residues" evidence="11">
    <location>
        <begin position="455"/>
        <end position="474"/>
    </location>
</feature>
<accession>A0A507BXU6</accession>